<comment type="caution">
    <text evidence="7">The sequence shown here is derived from an EMBL/GenBank/DDBJ whole genome shotgun (WGS) entry which is preliminary data.</text>
</comment>
<dbReference type="SUPFAM" id="SSF52402">
    <property type="entry name" value="Adenine nucleotide alpha hydrolases-like"/>
    <property type="match status" value="1"/>
</dbReference>
<feature type="domain" description="Electron transfer flavoprotein alpha/beta-subunit N-terminal" evidence="6">
    <location>
        <begin position="13"/>
        <end position="202"/>
    </location>
</feature>
<evidence type="ECO:0000313" key="8">
    <source>
        <dbReference type="Proteomes" id="UP001519271"/>
    </source>
</evidence>
<keyword evidence="3" id="KW-0285">Flavoprotein</keyword>
<dbReference type="InterPro" id="IPR033947">
    <property type="entry name" value="ETF_alpha_N"/>
</dbReference>
<keyword evidence="8" id="KW-1185">Reference proteome</keyword>
<dbReference type="Proteomes" id="UP001519271">
    <property type="component" value="Unassembled WGS sequence"/>
</dbReference>
<dbReference type="RefSeq" id="WP_209460456.1">
    <property type="nucleotide sequence ID" value="NZ_JAGGKC010000027.1"/>
</dbReference>
<dbReference type="SMART" id="SM00893">
    <property type="entry name" value="ETF"/>
    <property type="match status" value="1"/>
</dbReference>
<dbReference type="PANTHER" id="PTHR43153:SF1">
    <property type="entry name" value="ELECTRON TRANSFER FLAVOPROTEIN SUBUNIT ALPHA, MITOCHONDRIAL"/>
    <property type="match status" value="1"/>
</dbReference>
<keyword evidence="2" id="KW-0813">Transport</keyword>
<dbReference type="CDD" id="cd01715">
    <property type="entry name" value="ETF_alpha"/>
    <property type="match status" value="1"/>
</dbReference>
<dbReference type="PROSITE" id="PS00696">
    <property type="entry name" value="ETF_ALPHA"/>
    <property type="match status" value="1"/>
</dbReference>
<dbReference type="InterPro" id="IPR014730">
    <property type="entry name" value="ETF_a/b_N"/>
</dbReference>
<protein>
    <submittedName>
        <fullName evidence="7">Electron transfer flavoprotein alpha subunit</fullName>
    </submittedName>
</protein>
<accession>A0ABS4G6S6</accession>
<organism evidence="7 8">
    <name type="scientific">Youngiibacter multivorans</name>
    <dbReference type="NCBI Taxonomy" id="937251"/>
    <lineage>
        <taxon>Bacteria</taxon>
        <taxon>Bacillati</taxon>
        <taxon>Bacillota</taxon>
        <taxon>Clostridia</taxon>
        <taxon>Eubacteriales</taxon>
        <taxon>Clostridiaceae</taxon>
        <taxon>Youngiibacter</taxon>
    </lineage>
</organism>
<evidence type="ECO:0000256" key="4">
    <source>
        <dbReference type="ARBA" id="ARBA00022827"/>
    </source>
</evidence>
<dbReference type="SUPFAM" id="SSF52467">
    <property type="entry name" value="DHS-like NAD/FAD-binding domain"/>
    <property type="match status" value="1"/>
</dbReference>
<dbReference type="InterPro" id="IPR001308">
    <property type="entry name" value="ETF_a/FixB"/>
</dbReference>
<proteinExistence type="inferred from homology"/>
<evidence type="ECO:0000313" key="7">
    <source>
        <dbReference type="EMBL" id="MBP1920275.1"/>
    </source>
</evidence>
<dbReference type="Gene3D" id="3.40.50.620">
    <property type="entry name" value="HUPs"/>
    <property type="match status" value="1"/>
</dbReference>
<gene>
    <name evidence="7" type="ORF">J2Z34_002786</name>
</gene>
<evidence type="ECO:0000256" key="3">
    <source>
        <dbReference type="ARBA" id="ARBA00022630"/>
    </source>
</evidence>
<evidence type="ECO:0000256" key="1">
    <source>
        <dbReference type="ARBA" id="ARBA00005817"/>
    </source>
</evidence>
<evidence type="ECO:0000259" key="6">
    <source>
        <dbReference type="SMART" id="SM00893"/>
    </source>
</evidence>
<sequence>MKLIGNKDEFKNVWVYAEQREGELQKIALELVGEGKRLAEKLGVEVCAVLVGKNVPGLTGKLFEYGADKVYVVEDDLLEHYTTDGHTKVISEMIDKLKPEIMLIGATNIGRDLAPRIASRVSTGLTADCTHLDIEAETRTLLQTRPAFGGNLMATIINTEFRPQMSTVRPGVMDPLDPVEGRTGEVIRITPNISAADVRVKVREIVKAKKKGVLIEEAHVIVSGGRAMGGPEGFEILKPLAERLGGEIGASRAAVDSGWIEKSHQVGQTGKTVKPVIYIACGISGAIQHLAGMKDSDVIIAINKDPEAPIFKIANYSIVGDYKEVVPELIENLNNNK</sequence>
<dbReference type="EMBL" id="JAGGKC010000027">
    <property type="protein sequence ID" value="MBP1920275.1"/>
    <property type="molecule type" value="Genomic_DNA"/>
</dbReference>
<dbReference type="PIRSF" id="PIRSF000089">
    <property type="entry name" value="Electra_flavoP_a"/>
    <property type="match status" value="1"/>
</dbReference>
<dbReference type="Pfam" id="PF00766">
    <property type="entry name" value="ETF_alpha"/>
    <property type="match status" value="1"/>
</dbReference>
<name>A0ABS4G6S6_9CLOT</name>
<dbReference type="PANTHER" id="PTHR43153">
    <property type="entry name" value="ELECTRON TRANSFER FLAVOPROTEIN ALPHA"/>
    <property type="match status" value="1"/>
</dbReference>
<dbReference type="InterPro" id="IPR029035">
    <property type="entry name" value="DHS-like_NAD/FAD-binding_dom"/>
</dbReference>
<dbReference type="InterPro" id="IPR014729">
    <property type="entry name" value="Rossmann-like_a/b/a_fold"/>
</dbReference>
<dbReference type="Gene3D" id="3.40.50.1220">
    <property type="entry name" value="TPP-binding domain"/>
    <property type="match status" value="1"/>
</dbReference>
<dbReference type="Pfam" id="PF01012">
    <property type="entry name" value="ETF"/>
    <property type="match status" value="1"/>
</dbReference>
<reference evidence="7 8" key="1">
    <citation type="submission" date="2021-03" db="EMBL/GenBank/DDBJ databases">
        <title>Genomic Encyclopedia of Type Strains, Phase IV (KMG-IV): sequencing the most valuable type-strain genomes for metagenomic binning, comparative biology and taxonomic classification.</title>
        <authorList>
            <person name="Goeker M."/>
        </authorList>
    </citation>
    <scope>NUCLEOTIDE SEQUENCE [LARGE SCALE GENOMIC DNA]</scope>
    <source>
        <strain evidence="7 8">DSM 6139</strain>
    </source>
</reference>
<dbReference type="InterPro" id="IPR014731">
    <property type="entry name" value="ETF_asu_C"/>
</dbReference>
<keyword evidence="5" id="KW-0249">Electron transport</keyword>
<keyword evidence="4" id="KW-0274">FAD</keyword>
<comment type="similarity">
    <text evidence="1">Belongs to the ETF alpha-subunit/FixB family.</text>
</comment>
<evidence type="ECO:0000256" key="5">
    <source>
        <dbReference type="ARBA" id="ARBA00022982"/>
    </source>
</evidence>
<dbReference type="InterPro" id="IPR018206">
    <property type="entry name" value="ETF_asu_C_CS"/>
</dbReference>
<evidence type="ECO:0000256" key="2">
    <source>
        <dbReference type="ARBA" id="ARBA00022448"/>
    </source>
</evidence>